<dbReference type="EMBL" id="JAOPHQ010006418">
    <property type="protein sequence ID" value="KAK0131654.1"/>
    <property type="molecule type" value="Genomic_DNA"/>
</dbReference>
<reference evidence="1" key="1">
    <citation type="journal article" date="2023" name="Front. Mar. Sci.">
        <title>A new Merluccius polli reference genome to investigate the effects of global change in West African waters.</title>
        <authorList>
            <person name="Mateo J.L."/>
            <person name="Blanco-Fernandez C."/>
            <person name="Garcia-Vazquez E."/>
            <person name="Machado-Schiaffino G."/>
        </authorList>
    </citation>
    <scope>NUCLEOTIDE SEQUENCE</scope>
    <source>
        <strain evidence="1">C29</strain>
        <tissue evidence="1">Fin</tissue>
    </source>
</reference>
<keyword evidence="2" id="KW-1185">Reference proteome</keyword>
<organism evidence="1 2">
    <name type="scientific">Merluccius polli</name>
    <name type="common">Benguela hake</name>
    <name type="synonym">Merluccius cadenati</name>
    <dbReference type="NCBI Taxonomy" id="89951"/>
    <lineage>
        <taxon>Eukaryota</taxon>
        <taxon>Metazoa</taxon>
        <taxon>Chordata</taxon>
        <taxon>Craniata</taxon>
        <taxon>Vertebrata</taxon>
        <taxon>Euteleostomi</taxon>
        <taxon>Actinopterygii</taxon>
        <taxon>Neopterygii</taxon>
        <taxon>Teleostei</taxon>
        <taxon>Neoteleostei</taxon>
        <taxon>Acanthomorphata</taxon>
        <taxon>Zeiogadaria</taxon>
        <taxon>Gadariae</taxon>
        <taxon>Gadiformes</taxon>
        <taxon>Gadoidei</taxon>
        <taxon>Merlucciidae</taxon>
        <taxon>Merluccius</taxon>
    </lineage>
</organism>
<dbReference type="AlphaFoldDB" id="A0AA47M134"/>
<comment type="caution">
    <text evidence="1">The sequence shown here is derived from an EMBL/GenBank/DDBJ whole genome shotgun (WGS) entry which is preliminary data.</text>
</comment>
<evidence type="ECO:0000313" key="2">
    <source>
        <dbReference type="Proteomes" id="UP001174136"/>
    </source>
</evidence>
<proteinExistence type="predicted"/>
<evidence type="ECO:0000313" key="1">
    <source>
        <dbReference type="EMBL" id="KAK0131654.1"/>
    </source>
</evidence>
<name>A0AA47M134_MERPO</name>
<sequence>MDAVDSALRADAVVGMRTSCVSSVPTSGLVPGVNVTLRCSLLTFYGYGGCSYTDFQGVTLKWKDDIQQDSKPVIQSGSKCDVLLTVTIQRDITFSCQALVNDRVQSTLEVPVLLPGLKGMTSLSLSHTTCAVNTVGACVLILTRMIGSMFILSPHRSGKTPSHSRKQRSM</sequence>
<accession>A0AA47M134</accession>
<gene>
    <name evidence="1" type="ORF">N1851_033586</name>
</gene>
<dbReference type="Proteomes" id="UP001174136">
    <property type="component" value="Unassembled WGS sequence"/>
</dbReference>
<protein>
    <submittedName>
        <fullName evidence="1">Uncharacterized protein</fullName>
    </submittedName>
</protein>